<dbReference type="Pfam" id="PF12796">
    <property type="entry name" value="Ank_2"/>
    <property type="match status" value="2"/>
</dbReference>
<dbReference type="Gene3D" id="1.25.40.20">
    <property type="entry name" value="Ankyrin repeat-containing domain"/>
    <property type="match status" value="2"/>
</dbReference>
<keyword evidence="2 3" id="KW-0040">ANK repeat</keyword>
<feature type="repeat" description="ANK" evidence="3">
    <location>
        <begin position="139"/>
        <end position="159"/>
    </location>
</feature>
<dbReference type="InterPro" id="IPR036770">
    <property type="entry name" value="Ankyrin_rpt-contain_sf"/>
</dbReference>
<accession>A0A6B2LHL2</accession>
<proteinExistence type="predicted"/>
<name>A0A6B2LHL2_9EUKA</name>
<evidence type="ECO:0000256" key="1">
    <source>
        <dbReference type="ARBA" id="ARBA00022737"/>
    </source>
</evidence>
<evidence type="ECO:0000256" key="2">
    <source>
        <dbReference type="ARBA" id="ARBA00023043"/>
    </source>
</evidence>
<dbReference type="EMBL" id="GIBP01007495">
    <property type="protein sequence ID" value="NDV36464.1"/>
    <property type="molecule type" value="Transcribed_RNA"/>
</dbReference>
<evidence type="ECO:0000313" key="4">
    <source>
        <dbReference type="EMBL" id="NDV36464.1"/>
    </source>
</evidence>
<dbReference type="PROSITE" id="PS50297">
    <property type="entry name" value="ANK_REP_REGION"/>
    <property type="match status" value="1"/>
</dbReference>
<dbReference type="SMART" id="SM00248">
    <property type="entry name" value="ANK"/>
    <property type="match status" value="4"/>
</dbReference>
<dbReference type="InterPro" id="IPR002110">
    <property type="entry name" value="Ankyrin_rpt"/>
</dbReference>
<feature type="repeat" description="ANK" evidence="3">
    <location>
        <begin position="106"/>
        <end position="138"/>
    </location>
</feature>
<dbReference type="AlphaFoldDB" id="A0A6B2LHL2"/>
<dbReference type="PANTHER" id="PTHR24171">
    <property type="entry name" value="ANKYRIN REPEAT DOMAIN-CONTAINING PROTEIN 39-RELATED"/>
    <property type="match status" value="1"/>
</dbReference>
<organism evidence="4">
    <name type="scientific">Arcella intermedia</name>
    <dbReference type="NCBI Taxonomy" id="1963864"/>
    <lineage>
        <taxon>Eukaryota</taxon>
        <taxon>Amoebozoa</taxon>
        <taxon>Tubulinea</taxon>
        <taxon>Elardia</taxon>
        <taxon>Arcellinida</taxon>
        <taxon>Sphaerothecina</taxon>
        <taxon>Arcellidae</taxon>
        <taxon>Arcella</taxon>
    </lineage>
</organism>
<protein>
    <submittedName>
        <fullName evidence="4">Uncharacterized protein</fullName>
    </submittedName>
</protein>
<dbReference type="PROSITE" id="PS50088">
    <property type="entry name" value="ANK_REPEAT"/>
    <property type="match status" value="2"/>
</dbReference>
<reference evidence="4" key="1">
    <citation type="journal article" date="2020" name="J. Eukaryot. Microbiol.">
        <title>De novo Sequencing, Assembly and Annotation of the Transcriptome for the Free-Living Testate Amoeba Arcella intermedia.</title>
        <authorList>
            <person name="Ribeiro G.M."/>
            <person name="Porfirio-Sousa A.L."/>
            <person name="Maurer-Alcala X.X."/>
            <person name="Katz L.A."/>
            <person name="Lahr D.J.G."/>
        </authorList>
    </citation>
    <scope>NUCLEOTIDE SEQUENCE</scope>
</reference>
<dbReference type="SUPFAM" id="SSF48403">
    <property type="entry name" value="Ankyrin repeat"/>
    <property type="match status" value="1"/>
</dbReference>
<dbReference type="PANTHER" id="PTHR24171:SF9">
    <property type="entry name" value="ANKYRIN REPEAT DOMAIN-CONTAINING PROTEIN 39"/>
    <property type="match status" value="1"/>
</dbReference>
<sequence length="192" mass="21266">MLLECGFDPNRVDNYKESPLHKAAYYNHPLPVSLLVGAGAENSPNNEGKTPYDLAVSKGARPVAKYFKSAGFKKTYTVWEAISLHDFDSLGEILSNKRFVNIPDNDKVTPIFHAIKHGFDDAVKLLVNSKADLKARDLDGNTPLHYAVINQATNIIELLNKEDCKQIKNAKGQTPVALAHNTANRKIISLLR</sequence>
<keyword evidence="1" id="KW-0677">Repeat</keyword>
<evidence type="ECO:0000256" key="3">
    <source>
        <dbReference type="PROSITE-ProRule" id="PRU00023"/>
    </source>
</evidence>